<gene>
    <name evidence="2" type="ORF">GCM10023226_25320</name>
</gene>
<dbReference type="InterPro" id="IPR053228">
    <property type="entry name" value="Stereospecific_Lipase"/>
</dbReference>
<keyword evidence="3" id="KW-1185">Reference proteome</keyword>
<dbReference type="Gene3D" id="3.40.50.1820">
    <property type="entry name" value="alpha/beta hydrolase"/>
    <property type="match status" value="1"/>
</dbReference>
<evidence type="ECO:0000313" key="2">
    <source>
        <dbReference type="EMBL" id="GAA4686464.1"/>
    </source>
</evidence>
<evidence type="ECO:0000256" key="1">
    <source>
        <dbReference type="SAM" id="SignalP"/>
    </source>
</evidence>
<dbReference type="PANTHER" id="PTHR37574:SF1">
    <property type="entry name" value="LIPASE B"/>
    <property type="match status" value="1"/>
</dbReference>
<proteinExistence type="predicted"/>
<dbReference type="EMBL" id="BAABIM010000002">
    <property type="protein sequence ID" value="GAA4686464.1"/>
    <property type="molecule type" value="Genomic_DNA"/>
</dbReference>
<comment type="caution">
    <text evidence="2">The sequence shown here is derived from an EMBL/GenBank/DDBJ whole genome shotgun (WGS) entry which is preliminary data.</text>
</comment>
<feature type="signal peptide" evidence="1">
    <location>
        <begin position="1"/>
        <end position="25"/>
    </location>
</feature>
<keyword evidence="1" id="KW-0732">Signal</keyword>
<evidence type="ECO:0008006" key="4">
    <source>
        <dbReference type="Google" id="ProtNLM"/>
    </source>
</evidence>
<dbReference type="InterPro" id="IPR029058">
    <property type="entry name" value="AB_hydrolase_fold"/>
</dbReference>
<reference evidence="3" key="1">
    <citation type="journal article" date="2019" name="Int. J. Syst. Evol. Microbiol.">
        <title>The Global Catalogue of Microorganisms (GCM) 10K type strain sequencing project: providing services to taxonomists for standard genome sequencing and annotation.</title>
        <authorList>
            <consortium name="The Broad Institute Genomics Platform"/>
            <consortium name="The Broad Institute Genome Sequencing Center for Infectious Disease"/>
            <person name="Wu L."/>
            <person name="Ma J."/>
        </authorList>
    </citation>
    <scope>NUCLEOTIDE SEQUENCE [LARGE SCALE GENOMIC DNA]</scope>
    <source>
        <strain evidence="3">JCM 18127</strain>
    </source>
</reference>
<feature type="chain" id="PRO_5045589655" description="Alpha/beta fold hydrolase" evidence="1">
    <location>
        <begin position="26"/>
        <end position="334"/>
    </location>
</feature>
<dbReference type="PANTHER" id="PTHR37574">
    <property type="entry name" value="LIPASE B"/>
    <property type="match status" value="1"/>
</dbReference>
<dbReference type="SUPFAM" id="SSF53474">
    <property type="entry name" value="alpha/beta-Hydrolases"/>
    <property type="match status" value="1"/>
</dbReference>
<evidence type="ECO:0000313" key="3">
    <source>
        <dbReference type="Proteomes" id="UP001500621"/>
    </source>
</evidence>
<sequence length="334" mass="34913">MRGRLALGWLTAALVVGLAPAGSLAAGPAAAAASGPGATASRAEAGPRLSVPAAALRRAVSCSGKARRGRTPVLLVHGTGTTGKETWRLGWQQSLRAEGRAVCVVDLPRFGTGDVQDNAQYVVHALRHLQGKAGDRDVSVVALSKGMTETLLALRVWPDVARQVDDVVGLAGVMDRGSRAIAAQCAADPCVPALHQVATGSAFLRAVTRHPLPRGISYTAVSTPLDRTVTPQPGANRQRGVRPVSIDAVCPGRAARFGVGHAQVLGDAVARALVRDALARRGPASPARVPRSTCGREHFPGFDEAGFTRLAAVVAARRHATTTREPRVRSWLRR</sequence>
<organism evidence="2 3">
    <name type="scientific">Nocardioides nanhaiensis</name>
    <dbReference type="NCBI Taxonomy" id="1476871"/>
    <lineage>
        <taxon>Bacteria</taxon>
        <taxon>Bacillati</taxon>
        <taxon>Actinomycetota</taxon>
        <taxon>Actinomycetes</taxon>
        <taxon>Propionibacteriales</taxon>
        <taxon>Nocardioidaceae</taxon>
        <taxon>Nocardioides</taxon>
    </lineage>
</organism>
<protein>
    <recommendedName>
        <fullName evidence="4">Alpha/beta fold hydrolase</fullName>
    </recommendedName>
</protein>
<dbReference type="Proteomes" id="UP001500621">
    <property type="component" value="Unassembled WGS sequence"/>
</dbReference>
<dbReference type="RefSeq" id="WP_345266328.1">
    <property type="nucleotide sequence ID" value="NZ_BAABIM010000002.1"/>
</dbReference>
<accession>A0ABP8WC33</accession>
<name>A0ABP8WC33_9ACTN</name>